<feature type="chain" id="PRO_5046568212" evidence="1">
    <location>
        <begin position="19"/>
        <end position="227"/>
    </location>
</feature>
<protein>
    <submittedName>
        <fullName evidence="3">Uncharacterized protein LOC108561898</fullName>
    </submittedName>
</protein>
<dbReference type="RefSeq" id="XP_017775502.1">
    <property type="nucleotide sequence ID" value="XM_017920013.1"/>
</dbReference>
<evidence type="ECO:0000313" key="2">
    <source>
        <dbReference type="Proteomes" id="UP000695000"/>
    </source>
</evidence>
<gene>
    <name evidence="3" type="primary">LOC108561898</name>
</gene>
<keyword evidence="2" id="KW-1185">Reference proteome</keyword>
<feature type="signal peptide" evidence="1">
    <location>
        <begin position="1"/>
        <end position="18"/>
    </location>
</feature>
<reference evidence="3" key="1">
    <citation type="submission" date="2025-08" db="UniProtKB">
        <authorList>
            <consortium name="RefSeq"/>
        </authorList>
    </citation>
    <scope>IDENTIFICATION</scope>
    <source>
        <tissue evidence="3">Whole Larva</tissue>
    </source>
</reference>
<evidence type="ECO:0000313" key="3">
    <source>
        <dbReference type="RefSeq" id="XP_017775502.1"/>
    </source>
</evidence>
<sequence>MHTLRILVLTLFFATAFGFNFGQNSVFGTIKSGLEKAGKMLGLDRASGVAQLVSNAFSKNSRKGETNQKDTIFSGFLRILGLDNKRIGAIAVNAIIFMAQLISTSLSKAPPAYITSQRRDLDESPLDWMLSNPEVEKMLPHASNGNLPHHIVEFLREGPARDSTGCLQLLICKGAPFVWGMQRAINAKGKDVKRGFSALTDYIPSLEQVAEHGDECEIKHPYCIINI</sequence>
<keyword evidence="1" id="KW-0732">Signal</keyword>
<dbReference type="GeneID" id="108561898"/>
<organism evidence="2 3">
    <name type="scientific">Nicrophorus vespilloides</name>
    <name type="common">Boreal carrion beetle</name>
    <dbReference type="NCBI Taxonomy" id="110193"/>
    <lineage>
        <taxon>Eukaryota</taxon>
        <taxon>Metazoa</taxon>
        <taxon>Ecdysozoa</taxon>
        <taxon>Arthropoda</taxon>
        <taxon>Hexapoda</taxon>
        <taxon>Insecta</taxon>
        <taxon>Pterygota</taxon>
        <taxon>Neoptera</taxon>
        <taxon>Endopterygota</taxon>
        <taxon>Coleoptera</taxon>
        <taxon>Polyphaga</taxon>
        <taxon>Staphyliniformia</taxon>
        <taxon>Silphidae</taxon>
        <taxon>Nicrophorinae</taxon>
        <taxon>Nicrophorus</taxon>
    </lineage>
</organism>
<accession>A0ABM1MLQ2</accession>
<evidence type="ECO:0000256" key="1">
    <source>
        <dbReference type="SAM" id="SignalP"/>
    </source>
</evidence>
<proteinExistence type="predicted"/>
<dbReference type="Proteomes" id="UP000695000">
    <property type="component" value="Unplaced"/>
</dbReference>
<name>A0ABM1MLQ2_NICVS</name>